<accession>A0ABP4SML5</accession>
<protein>
    <submittedName>
        <fullName evidence="2">Sugar nucleotide-binding protein</fullName>
    </submittedName>
</protein>
<dbReference type="RefSeq" id="WP_344147666.1">
    <property type="nucleotide sequence ID" value="NZ_BAAANF010000004.1"/>
</dbReference>
<evidence type="ECO:0000313" key="3">
    <source>
        <dbReference type="Proteomes" id="UP001500280"/>
    </source>
</evidence>
<proteinExistence type="predicted"/>
<reference evidence="3" key="1">
    <citation type="journal article" date="2019" name="Int. J. Syst. Evol. Microbiol.">
        <title>The Global Catalogue of Microorganisms (GCM) 10K type strain sequencing project: providing services to taxonomists for standard genome sequencing and annotation.</title>
        <authorList>
            <consortium name="The Broad Institute Genomics Platform"/>
            <consortium name="The Broad Institute Genome Sequencing Center for Infectious Disease"/>
            <person name="Wu L."/>
            <person name="Ma J."/>
        </authorList>
    </citation>
    <scope>NUCLEOTIDE SEQUENCE [LARGE SCALE GENOMIC DNA]</scope>
    <source>
        <strain evidence="3">JCM 14307</strain>
    </source>
</reference>
<dbReference type="EMBL" id="BAAANF010000004">
    <property type="protein sequence ID" value="GAA1674530.1"/>
    <property type="molecule type" value="Genomic_DNA"/>
</dbReference>
<dbReference type="InterPro" id="IPR029903">
    <property type="entry name" value="RmlD-like-bd"/>
</dbReference>
<name>A0ABP4SML5_9ACTN</name>
<sequence length="261" mass="27618">MRLLVTGAAGLLGREVVQLADHDVVPTYHSTPVDGGVRLDVRDRAEVAAVIQRVRPDAIIHTAFKQDDWVTTADGPANLAVAARDIRLVFVSTDAVFGSGPDRYDEDAAPCPTNPYGAAKAAAETAIRAIHPNALIARTSLIVGSEGQSESERLTHALAGGAPGALFAENIRCPVHVTDLATALLELMPSERTGVVHVAGPEAVSRLELGRLIAIRDGLNPEALPAVPGAVSHIRLDSARTQQVLSTRLRPVSEFLRPPRS</sequence>
<dbReference type="Gene3D" id="3.40.50.720">
    <property type="entry name" value="NAD(P)-binding Rossmann-like Domain"/>
    <property type="match status" value="1"/>
</dbReference>
<evidence type="ECO:0000313" key="2">
    <source>
        <dbReference type="EMBL" id="GAA1674530.1"/>
    </source>
</evidence>
<dbReference type="Pfam" id="PF04321">
    <property type="entry name" value="RmlD_sub_bind"/>
    <property type="match status" value="1"/>
</dbReference>
<dbReference type="InterPro" id="IPR036291">
    <property type="entry name" value="NAD(P)-bd_dom_sf"/>
</dbReference>
<gene>
    <name evidence="2" type="ORF">GCM10009745_17000</name>
</gene>
<dbReference type="SUPFAM" id="SSF51735">
    <property type="entry name" value="NAD(P)-binding Rossmann-fold domains"/>
    <property type="match status" value="1"/>
</dbReference>
<dbReference type="Proteomes" id="UP001500280">
    <property type="component" value="Unassembled WGS sequence"/>
</dbReference>
<evidence type="ECO:0000259" key="1">
    <source>
        <dbReference type="Pfam" id="PF04321"/>
    </source>
</evidence>
<comment type="caution">
    <text evidence="2">The sequence shown here is derived from an EMBL/GenBank/DDBJ whole genome shotgun (WGS) entry which is preliminary data.</text>
</comment>
<keyword evidence="3" id="KW-1185">Reference proteome</keyword>
<dbReference type="PANTHER" id="PTHR43242:SF1">
    <property type="entry name" value="NAD(P)-BINDING ROSSMANN-FOLD SUPERFAMILY PROTEIN"/>
    <property type="match status" value="1"/>
</dbReference>
<feature type="domain" description="RmlD-like substrate binding" evidence="1">
    <location>
        <begin position="1"/>
        <end position="228"/>
    </location>
</feature>
<organism evidence="2 3">
    <name type="scientific">Kribbella yunnanensis</name>
    <dbReference type="NCBI Taxonomy" id="190194"/>
    <lineage>
        <taxon>Bacteria</taxon>
        <taxon>Bacillati</taxon>
        <taxon>Actinomycetota</taxon>
        <taxon>Actinomycetes</taxon>
        <taxon>Propionibacteriales</taxon>
        <taxon>Kribbellaceae</taxon>
        <taxon>Kribbella</taxon>
    </lineage>
</organism>
<dbReference type="PANTHER" id="PTHR43242">
    <property type="entry name" value="NAD(P)-BINDING ROSSMANN-FOLD SUPERFAMILY PROTEIN"/>
    <property type="match status" value="1"/>
</dbReference>